<dbReference type="GO" id="GO:0003824">
    <property type="term" value="F:catalytic activity"/>
    <property type="evidence" value="ECO:0007669"/>
    <property type="project" value="InterPro"/>
</dbReference>
<feature type="compositionally biased region" description="Basic residues" evidence="1">
    <location>
        <begin position="276"/>
        <end position="288"/>
    </location>
</feature>
<feature type="compositionally biased region" description="Low complexity" evidence="1">
    <location>
        <begin position="225"/>
        <end position="259"/>
    </location>
</feature>
<dbReference type="InterPro" id="IPR000639">
    <property type="entry name" value="Epox_hydrolase-like"/>
</dbReference>
<dbReference type="Pfam" id="PF00561">
    <property type="entry name" value="Abhydrolase_1"/>
    <property type="match status" value="1"/>
</dbReference>
<dbReference type="EMBL" id="FOAZ01000005">
    <property type="protein sequence ID" value="SEL07252.1"/>
    <property type="molecule type" value="Genomic_DNA"/>
</dbReference>
<dbReference type="GO" id="GO:0016020">
    <property type="term" value="C:membrane"/>
    <property type="evidence" value="ECO:0007669"/>
    <property type="project" value="TreeGrafter"/>
</dbReference>
<feature type="domain" description="AB hydrolase-1" evidence="2">
    <location>
        <begin position="318"/>
        <end position="575"/>
    </location>
</feature>
<evidence type="ECO:0000313" key="4">
    <source>
        <dbReference type="Proteomes" id="UP000183015"/>
    </source>
</evidence>
<evidence type="ECO:0000313" key="3">
    <source>
        <dbReference type="EMBL" id="SEL07252.1"/>
    </source>
</evidence>
<dbReference type="PRINTS" id="PR00412">
    <property type="entry name" value="EPOXHYDRLASE"/>
</dbReference>
<dbReference type="InterPro" id="IPR050266">
    <property type="entry name" value="AB_hydrolase_sf"/>
</dbReference>
<organism evidence="3 4">
    <name type="scientific">Streptacidiphilus jiangxiensis</name>
    <dbReference type="NCBI Taxonomy" id="235985"/>
    <lineage>
        <taxon>Bacteria</taxon>
        <taxon>Bacillati</taxon>
        <taxon>Actinomycetota</taxon>
        <taxon>Actinomycetes</taxon>
        <taxon>Kitasatosporales</taxon>
        <taxon>Streptomycetaceae</taxon>
        <taxon>Streptacidiphilus</taxon>
    </lineage>
</organism>
<feature type="compositionally biased region" description="Low complexity" evidence="1">
    <location>
        <begin position="177"/>
        <end position="208"/>
    </location>
</feature>
<dbReference type="AlphaFoldDB" id="A0A1H7M801"/>
<dbReference type="Proteomes" id="UP000183015">
    <property type="component" value="Unassembled WGS sequence"/>
</dbReference>
<evidence type="ECO:0000259" key="2">
    <source>
        <dbReference type="Pfam" id="PF00561"/>
    </source>
</evidence>
<protein>
    <submittedName>
        <fullName evidence="3">Pimeloyl-ACP methyl ester carboxylesterase</fullName>
    </submittedName>
</protein>
<dbReference type="STRING" id="235985.SAMN05414137_105229"/>
<sequence length="619" mass="62576">MAEEGGSGLVAGAGEVVRQVRDAAGSVVGDVAAGRWSRAGIVGVSLGVVAAGAAAGVAIERLSVGREMRRRAEAELDAAAAFGSLRGTPLHLPAPDGTDLYVELDGTGWAGTEATIAREAAARAAAGPDSDAGAPRGGVAGPEAQTPDGSAGRATPPEIDAPSPRSTRGGAAGQGPSAGLAAARASRTDAAGPQAPAPGGSAGRATPPEIDAPSPRSTRGGAAGQGPAAGLAAARASRTDAAGPQAPAPGGSAGRATAPEIDGTSVRADAAPNGRRQGRLRGWLGRRRGGGEPQPGPLGGVLSGVGTWLGMPPTPPLTVVFVHGYCLNQDSWHFQREAFRDGLRLVFYDQRSHGRSERSRSHLAGEPASIDQLGGDLGAVIDAVAPTGPLVLVGHSMGGMTVMALADQRPELFAERVAGVALLGTTAGNWRDVTLGLPGIGAKVFHRVGPGVIKALGRQAGLVERGRRLSSDLTAAVYHRFSFGTDDVDPARARFAQQLLESTPVDVVAEFFPAFPAHDKTAALAVLQELPTLVLAGDKDLLTPPTHSEAIAERLPDAELEILADTGHLLMLERPEQVNARLAGLLERAAAFCGAALPPSVHALASPAEPVAPADARHA</sequence>
<dbReference type="PANTHER" id="PTHR43798:SF33">
    <property type="entry name" value="HYDROLASE, PUTATIVE (AFU_ORTHOLOGUE AFUA_2G14860)-RELATED"/>
    <property type="match status" value="1"/>
</dbReference>
<dbReference type="PANTHER" id="PTHR43798">
    <property type="entry name" value="MONOACYLGLYCEROL LIPASE"/>
    <property type="match status" value="1"/>
</dbReference>
<accession>A0A1H7M801</accession>
<keyword evidence="4" id="KW-1185">Reference proteome</keyword>
<dbReference type="eggNOG" id="COG2267">
    <property type="taxonomic scope" value="Bacteria"/>
</dbReference>
<feature type="compositionally biased region" description="Low complexity" evidence="1">
    <location>
        <begin position="120"/>
        <end position="134"/>
    </location>
</feature>
<dbReference type="SUPFAM" id="SSF53474">
    <property type="entry name" value="alpha/beta-Hydrolases"/>
    <property type="match status" value="1"/>
</dbReference>
<proteinExistence type="predicted"/>
<feature type="region of interest" description="Disordered" evidence="1">
    <location>
        <begin position="120"/>
        <end position="298"/>
    </location>
</feature>
<dbReference type="Gene3D" id="3.40.50.1820">
    <property type="entry name" value="alpha/beta hydrolase"/>
    <property type="match status" value="1"/>
</dbReference>
<dbReference type="InterPro" id="IPR029058">
    <property type="entry name" value="AB_hydrolase_fold"/>
</dbReference>
<name>A0A1H7M801_STRJI</name>
<evidence type="ECO:0000256" key="1">
    <source>
        <dbReference type="SAM" id="MobiDB-lite"/>
    </source>
</evidence>
<gene>
    <name evidence="3" type="ORF">SAMN05414137_105229</name>
</gene>
<dbReference type="InterPro" id="IPR000073">
    <property type="entry name" value="AB_hydrolase_1"/>
</dbReference>
<reference evidence="4" key="1">
    <citation type="submission" date="2016-10" db="EMBL/GenBank/DDBJ databases">
        <authorList>
            <person name="Varghese N."/>
        </authorList>
    </citation>
    <scope>NUCLEOTIDE SEQUENCE [LARGE SCALE GENOMIC DNA]</scope>
    <source>
        <strain evidence="4">DSM 45096 / BCRC 16803 / CGMCC 4.1857 / CIP 109030 / JCM 12277 / KCTC 19219 / NBRC 100920 / 33214</strain>
    </source>
</reference>